<dbReference type="EMBL" id="BARW01006128">
    <property type="protein sequence ID" value="GAI86505.1"/>
    <property type="molecule type" value="Genomic_DNA"/>
</dbReference>
<reference evidence="2" key="1">
    <citation type="journal article" date="2014" name="Front. Microbiol.">
        <title>High frequency of phylogenetically diverse reductive dehalogenase-homologous genes in deep subseafloor sedimentary metagenomes.</title>
        <authorList>
            <person name="Kawai M."/>
            <person name="Futagami T."/>
            <person name="Toyoda A."/>
            <person name="Takaki Y."/>
            <person name="Nishi S."/>
            <person name="Hori S."/>
            <person name="Arai W."/>
            <person name="Tsubouchi T."/>
            <person name="Morono Y."/>
            <person name="Uchiyama I."/>
            <person name="Ito T."/>
            <person name="Fujiyama A."/>
            <person name="Inagaki F."/>
            <person name="Takami H."/>
        </authorList>
    </citation>
    <scope>NUCLEOTIDE SEQUENCE</scope>
    <source>
        <strain evidence="2">Expedition CK06-06</strain>
    </source>
</reference>
<dbReference type="Pfam" id="PF17128">
    <property type="entry name" value="DUF5107"/>
    <property type="match status" value="1"/>
</dbReference>
<dbReference type="AlphaFoldDB" id="X1TG10"/>
<dbReference type="InterPro" id="IPR033396">
    <property type="entry name" value="DUF5107"/>
</dbReference>
<protein>
    <recommendedName>
        <fullName evidence="1">DUF5107 domain-containing protein</fullName>
    </recommendedName>
</protein>
<gene>
    <name evidence="2" type="ORF">S12H4_12849</name>
</gene>
<evidence type="ECO:0000313" key="2">
    <source>
        <dbReference type="EMBL" id="GAI86505.1"/>
    </source>
</evidence>
<sequence length="309" mass="35424">MRNLFKYFCLALFSIVLSLMIPRQSWAKVRAWEGNITIPTYGWAEDVNPKFWALEDEVKFSTTVKGSIIYPYTMQDHIFRTKAARTYKALFLENKYLKVTCLPELGGRLHSVFDKTEGKEMFHLNKVIKPGMIAMRGAFISGGVEWNAGPQVHTVTIASPVDALIGRNADGSAYLEVSNLEKSLRTRWTVRVTLHPGKAYLDEQIRIFNPTDAISPYYFWNCTAFPSQSGTRFIYPMTLGTDHHGVEFFSWPVHEGRDISWLKNYETWASIFSVDCAFDFFGAYDVDMDRGIVQVADHHELSGKKAWTW</sequence>
<feature type="domain" description="DUF5107" evidence="1">
    <location>
        <begin position="69"/>
        <end position="309"/>
    </location>
</feature>
<organism evidence="2">
    <name type="scientific">marine sediment metagenome</name>
    <dbReference type="NCBI Taxonomy" id="412755"/>
    <lineage>
        <taxon>unclassified sequences</taxon>
        <taxon>metagenomes</taxon>
        <taxon>ecological metagenomes</taxon>
    </lineage>
</organism>
<name>X1TG10_9ZZZZ</name>
<proteinExistence type="predicted"/>
<feature type="non-terminal residue" evidence="2">
    <location>
        <position position="309"/>
    </location>
</feature>
<comment type="caution">
    <text evidence="2">The sequence shown here is derived from an EMBL/GenBank/DDBJ whole genome shotgun (WGS) entry which is preliminary data.</text>
</comment>
<evidence type="ECO:0000259" key="1">
    <source>
        <dbReference type="Pfam" id="PF17128"/>
    </source>
</evidence>
<accession>X1TG10</accession>